<feature type="domain" description="ABC3 transporter permease C-terminal" evidence="7">
    <location>
        <begin position="60"/>
        <end position="172"/>
    </location>
</feature>
<comment type="similarity">
    <text evidence="6">Belongs to the ABC-4 integral membrane protein family.</text>
</comment>
<feature type="domain" description="ABC3 transporter permease C-terminal" evidence="7">
    <location>
        <begin position="538"/>
        <end position="645"/>
    </location>
</feature>
<dbReference type="Pfam" id="PF02687">
    <property type="entry name" value="FtsX"/>
    <property type="match status" value="2"/>
</dbReference>
<evidence type="ECO:0000256" key="2">
    <source>
        <dbReference type="ARBA" id="ARBA00022475"/>
    </source>
</evidence>
<proteinExistence type="inferred from homology"/>
<feature type="transmembrane region" description="Helical" evidence="6">
    <location>
        <begin position="237"/>
        <end position="262"/>
    </location>
</feature>
<evidence type="ECO:0000256" key="5">
    <source>
        <dbReference type="ARBA" id="ARBA00023136"/>
    </source>
</evidence>
<gene>
    <name evidence="8" type="ORF">CDL23_06715</name>
</gene>
<dbReference type="AlphaFoldDB" id="A0A2N5PLK4"/>
<protein>
    <submittedName>
        <fullName evidence="8">ABC transporter permease</fullName>
    </submittedName>
</protein>
<evidence type="ECO:0000313" key="9">
    <source>
        <dbReference type="Proteomes" id="UP000235093"/>
    </source>
</evidence>
<dbReference type="InterPro" id="IPR027022">
    <property type="entry name" value="ABC_permease_BceB-typ"/>
</dbReference>
<evidence type="ECO:0000256" key="4">
    <source>
        <dbReference type="ARBA" id="ARBA00022989"/>
    </source>
</evidence>
<dbReference type="InterPro" id="IPR052536">
    <property type="entry name" value="ABC-4_Integral_Memb_Prot"/>
</dbReference>
<name>A0A2N5PLK4_MEDGN</name>
<feature type="transmembrane region" description="Helical" evidence="6">
    <location>
        <begin position="199"/>
        <end position="217"/>
    </location>
</feature>
<dbReference type="PANTHER" id="PTHR46795">
    <property type="entry name" value="ABC TRANSPORTER PERMEASE-RELATED-RELATED"/>
    <property type="match status" value="1"/>
</dbReference>
<reference evidence="8 9" key="1">
    <citation type="journal article" date="2017" name="Genome Med.">
        <title>A novel Ruminococcus gnavus clade enriched in inflammatory bowel disease patients.</title>
        <authorList>
            <person name="Hall A.B."/>
            <person name="Yassour M."/>
            <person name="Sauk J."/>
            <person name="Garner A."/>
            <person name="Jiang X."/>
            <person name="Arthur T."/>
            <person name="Lagoudas G.K."/>
            <person name="Vatanen T."/>
            <person name="Fornelos N."/>
            <person name="Wilson R."/>
            <person name="Bertha M."/>
            <person name="Cohen M."/>
            <person name="Garber J."/>
            <person name="Khalili H."/>
            <person name="Gevers D."/>
            <person name="Ananthakrishnan A.N."/>
            <person name="Kugathasan S."/>
            <person name="Lander E.S."/>
            <person name="Blainey P."/>
            <person name="Vlamakis H."/>
            <person name="Xavier R.J."/>
            <person name="Huttenhower C."/>
        </authorList>
    </citation>
    <scope>NUCLEOTIDE SEQUENCE [LARGE SCALE GENOMIC DNA]</scope>
    <source>
        <strain evidence="8 9">RJX1125</strain>
    </source>
</reference>
<dbReference type="GO" id="GO:0005886">
    <property type="term" value="C:plasma membrane"/>
    <property type="evidence" value="ECO:0007669"/>
    <property type="project" value="UniProtKB-SubCell"/>
</dbReference>
<dbReference type="GO" id="GO:0055085">
    <property type="term" value="P:transmembrane transport"/>
    <property type="evidence" value="ECO:0007669"/>
    <property type="project" value="UniProtKB-UniRule"/>
</dbReference>
<comment type="subcellular location">
    <subcellularLocation>
        <location evidence="1 6">Cell membrane</location>
        <topology evidence="1 6">Multi-pass membrane protein</topology>
    </subcellularLocation>
</comment>
<feature type="transmembrane region" description="Helical" evidence="6">
    <location>
        <begin position="533"/>
        <end position="553"/>
    </location>
</feature>
<dbReference type="EMBL" id="NIHT01000008">
    <property type="protein sequence ID" value="PLT76005.1"/>
    <property type="molecule type" value="Genomic_DNA"/>
</dbReference>
<feature type="transmembrane region" description="Helical" evidence="6">
    <location>
        <begin position="624"/>
        <end position="642"/>
    </location>
</feature>
<dbReference type="PANTHER" id="PTHR46795:SF3">
    <property type="entry name" value="ABC TRANSPORTER PERMEASE"/>
    <property type="match status" value="1"/>
</dbReference>
<keyword evidence="3 6" id="KW-0812">Transmembrane</keyword>
<evidence type="ECO:0000256" key="3">
    <source>
        <dbReference type="ARBA" id="ARBA00022692"/>
    </source>
</evidence>
<evidence type="ECO:0000313" key="8">
    <source>
        <dbReference type="EMBL" id="PLT76005.1"/>
    </source>
</evidence>
<evidence type="ECO:0000259" key="7">
    <source>
        <dbReference type="Pfam" id="PF02687"/>
    </source>
</evidence>
<feature type="transmembrane region" description="Helical" evidence="6">
    <location>
        <begin position="101"/>
        <end position="123"/>
    </location>
</feature>
<feature type="transmembrane region" description="Helical" evidence="6">
    <location>
        <begin position="294"/>
        <end position="317"/>
    </location>
</feature>
<sequence length="656" mass="74633">MKLSVIAFKNLKQNFSFYSLYLFSVSFVLMIYFCFTSFSMNQIMMEKISSDGRVETMCRTISVFIMAFVIFYMFYSNNFFMRRRMRELGIYSLLGYRKSSILKLLVFENIIICFVGMVLGILTGSILHKIVIAGIVTLLGISVDQGAIPLIYPAAVKVILAFVIVVLITLTFSNTRILQKSTLLDLVRLEKKTEKPIRPHAVTGVIGIVFLIAGYGLSLDITRGKQSLWNTIGFSPIAMLTLFCVVMGTVLFIYSFLPYACLKIRKLKRRLYHENTIIVVPKFMHRIRSNAKSMILLILLAAGTLAVFGTTVLSMWYPYQAFRRIIPSAIEYRVANGQEKKTSLQALQEACGKKEYDVYETTILKVEATSDHLPTEYRIGNDKGRIPSFECISRSDYASLLSQQGKKEDIPELSDSDCILIKYHPDKEHSDIGVSYQLEFGGEKANVSVKQTSLDNPIGFANSVGTLIVSDNLYREMCDSDLDRVSVISINGEEMRSSQIAYTTLKEVMPNNVYLVSAWQKESTFVRDASSTFLLICFITIIFLIATGSILYFQNISSVTYDRPDYEIMQKMGYSRSMIRKCVRRQIQIYYCIPYVMGLLHSIFAMLCYKSALMDDLLGRDSAVIVPVLLAVIIFTIIYFIYYQITKHSCYKIVLK</sequence>
<organism evidence="8 9">
    <name type="scientific">Mediterraneibacter gnavus</name>
    <name type="common">Ruminococcus gnavus</name>
    <dbReference type="NCBI Taxonomy" id="33038"/>
    <lineage>
        <taxon>Bacteria</taxon>
        <taxon>Bacillati</taxon>
        <taxon>Bacillota</taxon>
        <taxon>Clostridia</taxon>
        <taxon>Lachnospirales</taxon>
        <taxon>Lachnospiraceae</taxon>
        <taxon>Mediterraneibacter</taxon>
    </lineage>
</organism>
<dbReference type="PIRSF" id="PIRSF018968">
    <property type="entry name" value="ABC_permease_BceB"/>
    <property type="match status" value="1"/>
</dbReference>
<keyword evidence="4 6" id="KW-1133">Transmembrane helix</keyword>
<feature type="transmembrane region" description="Helical" evidence="6">
    <location>
        <begin position="158"/>
        <end position="178"/>
    </location>
</feature>
<dbReference type="Proteomes" id="UP000235093">
    <property type="component" value="Unassembled WGS sequence"/>
</dbReference>
<keyword evidence="2 6" id="KW-1003">Cell membrane</keyword>
<feature type="transmembrane region" description="Helical" evidence="6">
    <location>
        <begin position="56"/>
        <end position="75"/>
    </location>
</feature>
<accession>A0A2N5PLK4</accession>
<feature type="transmembrane region" description="Helical" evidence="6">
    <location>
        <begin position="589"/>
        <end position="612"/>
    </location>
</feature>
<dbReference type="RefSeq" id="WP_101883899.1">
    <property type="nucleotide sequence ID" value="NZ_JAQMLH010000050.1"/>
</dbReference>
<keyword evidence="5 6" id="KW-0472">Membrane</keyword>
<evidence type="ECO:0000256" key="1">
    <source>
        <dbReference type="ARBA" id="ARBA00004651"/>
    </source>
</evidence>
<keyword evidence="6" id="KW-0813">Transport</keyword>
<feature type="transmembrane region" description="Helical" evidence="6">
    <location>
        <begin position="15"/>
        <end position="35"/>
    </location>
</feature>
<comment type="caution">
    <text evidence="8">The sequence shown here is derived from an EMBL/GenBank/DDBJ whole genome shotgun (WGS) entry which is preliminary data.</text>
</comment>
<evidence type="ECO:0000256" key="6">
    <source>
        <dbReference type="PIRNR" id="PIRNR018968"/>
    </source>
</evidence>
<dbReference type="InterPro" id="IPR003838">
    <property type="entry name" value="ABC3_permease_C"/>
</dbReference>